<organism evidence="2">
    <name type="scientific">Strongyloides ratti</name>
    <name type="common">Parasitic roundworm</name>
    <dbReference type="NCBI Taxonomy" id="34506"/>
    <lineage>
        <taxon>Eukaryota</taxon>
        <taxon>Metazoa</taxon>
        <taxon>Ecdysozoa</taxon>
        <taxon>Nematoda</taxon>
        <taxon>Chromadorea</taxon>
        <taxon>Rhabditida</taxon>
        <taxon>Tylenchina</taxon>
        <taxon>Panagrolaimomorpha</taxon>
        <taxon>Strongyloidoidea</taxon>
        <taxon>Strongyloididae</taxon>
        <taxon>Strongyloides</taxon>
    </lineage>
</organism>
<keyword evidence="2" id="KW-0808">Transferase</keyword>
<protein>
    <submittedName>
        <fullName evidence="2">Protein kinase-like domain and Uncharacterized oxidoreductase Dhs-27 family and CHK kinase-like domain-containing protein</fullName>
    </submittedName>
</protein>
<evidence type="ECO:0000313" key="3">
    <source>
        <dbReference type="Proteomes" id="UP000035682"/>
    </source>
</evidence>
<reference evidence="4" key="2">
    <citation type="submission" date="2020-12" db="UniProtKB">
        <authorList>
            <consortium name="WormBaseParasite"/>
        </authorList>
    </citation>
    <scope>IDENTIFICATION</scope>
</reference>
<evidence type="ECO:0000259" key="1">
    <source>
        <dbReference type="SMART" id="SM00587"/>
    </source>
</evidence>
<dbReference type="RefSeq" id="XP_024509114.1">
    <property type="nucleotide sequence ID" value="XM_024643445.1"/>
</dbReference>
<dbReference type="SUPFAM" id="SSF56112">
    <property type="entry name" value="Protein kinase-like (PK-like)"/>
    <property type="match status" value="1"/>
</dbReference>
<dbReference type="AlphaFoldDB" id="A0A090N019"/>
<dbReference type="GeneID" id="36382286"/>
<name>A0A090N019_STRRB</name>
<dbReference type="InterPro" id="IPR011009">
    <property type="entry name" value="Kinase-like_dom_sf"/>
</dbReference>
<proteinExistence type="predicted"/>
<dbReference type="CTD" id="36382286"/>
<dbReference type="InterPro" id="IPR052961">
    <property type="entry name" value="Oxido-Kinase-like_Enzymes"/>
</dbReference>
<dbReference type="Gene3D" id="3.90.1200.10">
    <property type="match status" value="1"/>
</dbReference>
<dbReference type="Proteomes" id="UP000035682">
    <property type="component" value="Unplaced"/>
</dbReference>
<dbReference type="WormBase" id="SRAE_2000456100">
    <property type="protein sequence ID" value="SRP01157"/>
    <property type="gene ID" value="WBGene00264793"/>
</dbReference>
<keyword evidence="2" id="KW-0418">Kinase</keyword>
<dbReference type="EMBL" id="LN609529">
    <property type="protein sequence ID" value="CEF69915.1"/>
    <property type="molecule type" value="Genomic_DNA"/>
</dbReference>
<dbReference type="PANTHER" id="PTHR23020:SF41">
    <property type="entry name" value="AMINOGLYCOSIDE PHOSPHOTRANSFERASE DOMAIN-CONTAINING PROTEIN"/>
    <property type="match status" value="1"/>
</dbReference>
<evidence type="ECO:0000313" key="5">
    <source>
        <dbReference type="WormBase" id="SRAE_2000456100"/>
    </source>
</evidence>
<dbReference type="GO" id="GO:0016301">
    <property type="term" value="F:kinase activity"/>
    <property type="evidence" value="ECO:0007669"/>
    <property type="project" value="UniProtKB-KW"/>
</dbReference>
<sequence length="333" mass="38865">MENEKTNDCDFIINCLTRLHSQECLFYSKIVNEIKDFKVPKCHGCCEAIPLKKSGALIMDLLDTSEADIIPIKYSYNIDQAKSVIDEIFKLQLFSYTDGKNWKSKLQYKTDVNLTTVVKNIVMIQWENCKKIIPKYLLNEIEEDFECLLSNYPQIALHHIYHLPEAQGVNAVICHGDMWVNNILFSKDSKGRFTNDVKGIIDWQLVYEGAIGVDLARHLAVNCAPDIRREIENKFLPEYFNKLKNEVIKRNESFDMIYETFRRIYDFCYIDQFVHIITTIGISISQLNLSEENINTLEARNFSFSSKIYFGIRDAVDRVKILKPEWLIKKKLT</sequence>
<dbReference type="Pfam" id="PF07914">
    <property type="entry name" value="DUF1679"/>
    <property type="match status" value="1"/>
</dbReference>
<accession>A0A090N019</accession>
<dbReference type="PANTHER" id="PTHR23020">
    <property type="entry name" value="UNCHARACTERIZED NUCLEAR HORMONE RECEPTOR-RELATED"/>
    <property type="match status" value="1"/>
</dbReference>
<keyword evidence="3" id="KW-1185">Reference proteome</keyword>
<dbReference type="SMART" id="SM00587">
    <property type="entry name" value="CHK"/>
    <property type="match status" value="1"/>
</dbReference>
<feature type="domain" description="CHK kinase-like" evidence="1">
    <location>
        <begin position="57"/>
        <end position="249"/>
    </location>
</feature>
<dbReference type="WBParaSite" id="SRAE_2000456100.1">
    <property type="protein sequence ID" value="SRAE_2000456100.1"/>
    <property type="gene ID" value="WBGene00264793"/>
</dbReference>
<dbReference type="InterPro" id="IPR015897">
    <property type="entry name" value="CHK_kinase-like"/>
</dbReference>
<reference evidence="2 3" key="1">
    <citation type="submission" date="2014-09" db="EMBL/GenBank/DDBJ databases">
        <authorList>
            <person name="Martin A.A."/>
        </authorList>
    </citation>
    <scope>NUCLEOTIDE SEQUENCE</scope>
    <source>
        <strain evidence="3">ED321</strain>
        <strain evidence="2">ED321 Heterogonic</strain>
    </source>
</reference>
<evidence type="ECO:0000313" key="2">
    <source>
        <dbReference type="EMBL" id="CEF69915.1"/>
    </source>
</evidence>
<gene>
    <name evidence="2 4 5" type="ORF">SRAE_2000456100</name>
</gene>
<evidence type="ECO:0000313" key="4">
    <source>
        <dbReference type="WBParaSite" id="SRAE_2000456100.1"/>
    </source>
</evidence>
<dbReference type="InterPro" id="IPR012877">
    <property type="entry name" value="Dhs-27"/>
</dbReference>
<dbReference type="OrthoDB" id="5777157at2759"/>